<evidence type="ECO:0000259" key="5">
    <source>
        <dbReference type="PROSITE" id="PS51910"/>
    </source>
</evidence>
<sequence length="741" mass="83676">MKKLFFLFVLVCCFIFLISEPVESSSRSDTDDGHEIVLYWGQNTARRNEKPLEHFCTTGHYDVIVLNKVTQFFAAKTRYPSLNLAHHCGPKIRPQEGYPGIYNCDPVANAIKLCQSRGIRVVLGLSSETGSKWLTKKGDGIEFANKIWNLFLGGKEKKSVRPFGDAVLNGINIGIRTGKGLFLDEAFAEFSRLYGTSNDVFTSTLTVSCATPTMNLIEISAPIIDSVYIKHDFGSRCHPTGDGFETNLNQWVAVISRINLNLNKELKFSLVLIQSKDTEAYVTTYQDFYDIYQTKLKNQPLFKGVVLDDAGWDDGQLVLPQNKRYSTILWALFGRSELKPTGTGLKRTEAKPTEETVQKKKEIPEGPLVGAFWGFNLAEGTTGNSERSLRELCDETSYKIIVLNTLADDEDDQNKDNLPSLSFSRHCHQPYGPAYKSYLKCPQMEQDIKYCQSKGVKIVLSIGGSTRFIGFGDAKKAKHFADMLWKLFLGGTKEAENELLPRTFGSAVLDGINIEVLFGDPLYFVDFVRELRRVMDSSVNSQEFLITANPSCIHPSYILKDAFKEAIGAFDHLFVNFDDQNCDINKPEKFEPAFQVWYDYAIKENGPNVWVGLASDPRRTANDFLKREDAKKKLQLMRLLYNKFGGVIFNDASWDYENKKDGVMYSKFISQVLDGGPDDQDDEEEKKQEDEPVVTKRKETNSGPRLINGRPVVNTRGTGRQLTANYLVVLSLILFLFKIIL</sequence>
<organism evidence="6 7">
    <name type="scientific">Clytia hemisphaerica</name>
    <dbReference type="NCBI Taxonomy" id="252671"/>
    <lineage>
        <taxon>Eukaryota</taxon>
        <taxon>Metazoa</taxon>
        <taxon>Cnidaria</taxon>
        <taxon>Hydrozoa</taxon>
        <taxon>Hydroidolina</taxon>
        <taxon>Leptothecata</taxon>
        <taxon>Obeliida</taxon>
        <taxon>Clytiidae</taxon>
        <taxon>Clytia</taxon>
    </lineage>
</organism>
<feature type="domain" description="GH18" evidence="5">
    <location>
        <begin position="367"/>
        <end position="676"/>
    </location>
</feature>
<dbReference type="OrthoDB" id="6020543at2759"/>
<protein>
    <recommendedName>
        <fullName evidence="5">GH18 domain-containing protein</fullName>
    </recommendedName>
</protein>
<dbReference type="PANTHER" id="PTHR45708:SF49">
    <property type="entry name" value="ENDOCHITINASE"/>
    <property type="match status" value="1"/>
</dbReference>
<evidence type="ECO:0000313" key="7">
    <source>
        <dbReference type="Proteomes" id="UP000594262"/>
    </source>
</evidence>
<keyword evidence="7" id="KW-1185">Reference proteome</keyword>
<dbReference type="Proteomes" id="UP000594262">
    <property type="component" value="Unplaced"/>
</dbReference>
<feature type="region of interest" description="Disordered" evidence="3">
    <location>
        <begin position="675"/>
        <end position="712"/>
    </location>
</feature>
<dbReference type="InterPro" id="IPR017853">
    <property type="entry name" value="GH"/>
</dbReference>
<keyword evidence="2" id="KW-0326">Glycosidase</keyword>
<keyword evidence="1" id="KW-0378">Hydrolase</keyword>
<dbReference type="Gene3D" id="3.20.20.80">
    <property type="entry name" value="Glycosidases"/>
    <property type="match status" value="2"/>
</dbReference>
<dbReference type="PANTHER" id="PTHR45708">
    <property type="entry name" value="ENDOCHITINASE"/>
    <property type="match status" value="1"/>
</dbReference>
<evidence type="ECO:0000256" key="4">
    <source>
        <dbReference type="SAM" id="SignalP"/>
    </source>
</evidence>
<dbReference type="GeneID" id="136823976"/>
<accession>A0A7M5UVK5</accession>
<dbReference type="GO" id="GO:0005576">
    <property type="term" value="C:extracellular region"/>
    <property type="evidence" value="ECO:0007669"/>
    <property type="project" value="TreeGrafter"/>
</dbReference>
<feature type="chain" id="PRO_5029699366" description="GH18 domain-containing protein" evidence="4">
    <location>
        <begin position="25"/>
        <end position="741"/>
    </location>
</feature>
<evidence type="ECO:0000313" key="6">
    <source>
        <dbReference type="EnsemblMetazoa" id="CLYHEMP001985.1"/>
    </source>
</evidence>
<evidence type="ECO:0000256" key="3">
    <source>
        <dbReference type="SAM" id="MobiDB-lite"/>
    </source>
</evidence>
<keyword evidence="4" id="KW-0732">Signal</keyword>
<evidence type="ECO:0000256" key="2">
    <source>
        <dbReference type="ARBA" id="ARBA00023295"/>
    </source>
</evidence>
<proteinExistence type="predicted"/>
<dbReference type="InterPro" id="IPR001223">
    <property type="entry name" value="Glyco_hydro18_cat"/>
</dbReference>
<feature type="signal peptide" evidence="4">
    <location>
        <begin position="1"/>
        <end position="24"/>
    </location>
</feature>
<dbReference type="RefSeq" id="XP_066936233.1">
    <property type="nucleotide sequence ID" value="XM_067080132.1"/>
</dbReference>
<reference evidence="6" key="1">
    <citation type="submission" date="2021-01" db="UniProtKB">
        <authorList>
            <consortium name="EnsemblMetazoa"/>
        </authorList>
    </citation>
    <scope>IDENTIFICATION</scope>
</reference>
<evidence type="ECO:0000256" key="1">
    <source>
        <dbReference type="ARBA" id="ARBA00022801"/>
    </source>
</evidence>
<dbReference type="PROSITE" id="PS51910">
    <property type="entry name" value="GH18_2"/>
    <property type="match status" value="1"/>
</dbReference>
<name>A0A7M5UVK5_9CNID</name>
<dbReference type="InterPro" id="IPR050542">
    <property type="entry name" value="Glycosyl_Hydrlase18_Chitinase"/>
</dbReference>
<dbReference type="EnsemblMetazoa" id="CLYHEMT001985.1">
    <property type="protein sequence ID" value="CLYHEMP001985.1"/>
    <property type="gene ID" value="CLYHEMG001985"/>
</dbReference>
<dbReference type="Pfam" id="PF00704">
    <property type="entry name" value="Glyco_hydro_18"/>
    <property type="match status" value="1"/>
</dbReference>
<dbReference type="GO" id="GO:0004568">
    <property type="term" value="F:chitinase activity"/>
    <property type="evidence" value="ECO:0007669"/>
    <property type="project" value="TreeGrafter"/>
</dbReference>
<feature type="compositionally biased region" description="Basic and acidic residues" evidence="3">
    <location>
        <begin position="685"/>
        <end position="700"/>
    </location>
</feature>
<dbReference type="GO" id="GO:0005975">
    <property type="term" value="P:carbohydrate metabolic process"/>
    <property type="evidence" value="ECO:0007669"/>
    <property type="project" value="InterPro"/>
</dbReference>
<dbReference type="SUPFAM" id="SSF51445">
    <property type="entry name" value="(Trans)glycosidases"/>
    <property type="match status" value="2"/>
</dbReference>
<dbReference type="AlphaFoldDB" id="A0A7M5UVK5"/>